<reference evidence="4" key="2">
    <citation type="submission" date="2025-09" db="UniProtKB">
        <authorList>
            <consortium name="Ensembl"/>
        </authorList>
    </citation>
    <scope>IDENTIFICATION</scope>
</reference>
<reference evidence="4" key="1">
    <citation type="submission" date="2025-08" db="UniProtKB">
        <authorList>
            <consortium name="Ensembl"/>
        </authorList>
    </citation>
    <scope>IDENTIFICATION</scope>
</reference>
<evidence type="ECO:0000256" key="1">
    <source>
        <dbReference type="PROSITE-ProRule" id="PRU00285"/>
    </source>
</evidence>
<dbReference type="GO" id="GO:0051082">
    <property type="term" value="F:unfolded protein binding"/>
    <property type="evidence" value="ECO:0007669"/>
    <property type="project" value="TreeGrafter"/>
</dbReference>
<evidence type="ECO:0000256" key="2">
    <source>
        <dbReference type="RuleBase" id="RU003616"/>
    </source>
</evidence>
<dbReference type="GO" id="GO:0042026">
    <property type="term" value="P:protein refolding"/>
    <property type="evidence" value="ECO:0007669"/>
    <property type="project" value="TreeGrafter"/>
</dbReference>
<protein>
    <submittedName>
        <fullName evidence="4">Heat shock protein beta-1-like</fullName>
    </submittedName>
</protein>
<name>A0A8C4YVM7_GADMO</name>
<dbReference type="Proteomes" id="UP000694546">
    <property type="component" value="Chromosome 4"/>
</dbReference>
<evidence type="ECO:0000313" key="4">
    <source>
        <dbReference type="Ensembl" id="ENSGMOP00000001199.2"/>
    </source>
</evidence>
<dbReference type="GO" id="GO:0009408">
    <property type="term" value="P:response to heat"/>
    <property type="evidence" value="ECO:0007669"/>
    <property type="project" value="TreeGrafter"/>
</dbReference>
<organism evidence="4 5">
    <name type="scientific">Gadus morhua</name>
    <name type="common">Atlantic cod</name>
    <dbReference type="NCBI Taxonomy" id="8049"/>
    <lineage>
        <taxon>Eukaryota</taxon>
        <taxon>Metazoa</taxon>
        <taxon>Chordata</taxon>
        <taxon>Craniata</taxon>
        <taxon>Vertebrata</taxon>
        <taxon>Euteleostomi</taxon>
        <taxon>Actinopterygii</taxon>
        <taxon>Neopterygii</taxon>
        <taxon>Teleostei</taxon>
        <taxon>Neoteleostei</taxon>
        <taxon>Acanthomorphata</taxon>
        <taxon>Zeiogadaria</taxon>
        <taxon>Gadariae</taxon>
        <taxon>Gadiformes</taxon>
        <taxon>Gadoidei</taxon>
        <taxon>Gadidae</taxon>
        <taxon>Gadus</taxon>
    </lineage>
</organism>
<dbReference type="OrthoDB" id="1431247at2759"/>
<comment type="similarity">
    <text evidence="1 2">Belongs to the small heat shock protein (HSP20) family.</text>
</comment>
<dbReference type="Ensembl" id="ENSGMOT00000001243.2">
    <property type="protein sequence ID" value="ENSGMOP00000001199.2"/>
    <property type="gene ID" value="ENSGMOG00000001157.2"/>
</dbReference>
<feature type="domain" description="SHSP" evidence="3">
    <location>
        <begin position="80"/>
        <end position="192"/>
    </location>
</feature>
<keyword evidence="5" id="KW-1185">Reference proteome</keyword>
<dbReference type="GO" id="GO:0043066">
    <property type="term" value="P:negative regulation of apoptotic process"/>
    <property type="evidence" value="ECO:0007669"/>
    <property type="project" value="TreeGrafter"/>
</dbReference>
<dbReference type="Gene3D" id="2.60.40.790">
    <property type="match status" value="1"/>
</dbReference>
<dbReference type="OMA" id="WEPFPNW"/>
<dbReference type="Pfam" id="PF00011">
    <property type="entry name" value="HSP20"/>
    <property type="match status" value="1"/>
</dbReference>
<dbReference type="AlphaFoldDB" id="A0A8C4YVM7"/>
<dbReference type="KEGG" id="gmh:115542552"/>
<dbReference type="InterPro" id="IPR001436">
    <property type="entry name" value="Alpha-crystallin/sHSP_animal"/>
</dbReference>
<dbReference type="InterPro" id="IPR008978">
    <property type="entry name" value="HSP20-like_chaperone"/>
</dbReference>
<dbReference type="RefSeq" id="XP_030210703.1">
    <property type="nucleotide sequence ID" value="XM_030354843.1"/>
</dbReference>
<evidence type="ECO:0000259" key="3">
    <source>
        <dbReference type="PROSITE" id="PS01031"/>
    </source>
</evidence>
<dbReference type="PROSITE" id="PS01031">
    <property type="entry name" value="SHSP"/>
    <property type="match status" value="1"/>
</dbReference>
<dbReference type="GeneTree" id="ENSGT00940000155882"/>
<evidence type="ECO:0000313" key="5">
    <source>
        <dbReference type="Proteomes" id="UP000694546"/>
    </source>
</evidence>
<dbReference type="PANTHER" id="PTHR45640">
    <property type="entry name" value="HEAT SHOCK PROTEIN HSP-12.2-RELATED"/>
    <property type="match status" value="1"/>
</dbReference>
<dbReference type="GeneID" id="115542552"/>
<dbReference type="GO" id="GO:0005634">
    <property type="term" value="C:nucleus"/>
    <property type="evidence" value="ECO:0007669"/>
    <property type="project" value="TreeGrafter"/>
</dbReference>
<proteinExistence type="inferred from homology"/>
<accession>A0A8C4YVM7</accession>
<dbReference type="SUPFAM" id="SSF49764">
    <property type="entry name" value="HSP20-like chaperones"/>
    <property type="match status" value="1"/>
</dbReference>
<dbReference type="InterPro" id="IPR002068">
    <property type="entry name" value="A-crystallin/Hsp20_dom"/>
</dbReference>
<dbReference type="PRINTS" id="PR00299">
    <property type="entry name" value="ACRYSTALLIN"/>
</dbReference>
<gene>
    <name evidence="4" type="primary">LOC115542552</name>
</gene>
<sequence>MGEPQNKVLSRPIFRRDLGWEPFPNWTQPHRIFNQDFGLPPLLEPNDLTWIDWAKRRLSTFSWPGYTQSPMLAPFNGQPPLQRQLSGGVSEIQSGQECWRISLDVNHFSPEEIAITTKMGYLEVSGKHEERQDQHGSVSRNFTRKYKLPMGVDLQHISSLLSGDGVLSVEAPVPGIATSHPTTEIVIPIQTSESCSQNM</sequence>
<dbReference type="PANTHER" id="PTHR45640:SF7">
    <property type="entry name" value="HEAT SHOCK PROTEIN BETA-1"/>
    <property type="match status" value="1"/>
</dbReference>
<dbReference type="GO" id="GO:0005737">
    <property type="term" value="C:cytoplasm"/>
    <property type="evidence" value="ECO:0007669"/>
    <property type="project" value="TreeGrafter"/>
</dbReference>